<comment type="caution">
    <text evidence="2">The sequence shown here is derived from an EMBL/GenBank/DDBJ whole genome shotgun (WGS) entry which is preliminary data.</text>
</comment>
<dbReference type="EMBL" id="JACGCI010000021">
    <property type="protein sequence ID" value="KAF6757803.1"/>
    <property type="molecule type" value="Genomic_DNA"/>
</dbReference>
<feature type="compositionally biased region" description="Basic residues" evidence="1">
    <location>
        <begin position="143"/>
        <end position="153"/>
    </location>
</feature>
<dbReference type="AlphaFoldDB" id="A0A8H6M6P1"/>
<protein>
    <submittedName>
        <fullName evidence="2">Uncharacterized protein</fullName>
    </submittedName>
</protein>
<feature type="compositionally biased region" description="Low complexity" evidence="1">
    <location>
        <begin position="28"/>
        <end position="46"/>
    </location>
</feature>
<dbReference type="Proteomes" id="UP000521943">
    <property type="component" value="Unassembled WGS sequence"/>
</dbReference>
<evidence type="ECO:0000313" key="3">
    <source>
        <dbReference type="Proteomes" id="UP000521943"/>
    </source>
</evidence>
<sequence>MTVPAPYLLLRALQQALSGALRVHCLGSSSTSPRTVRTSSPSTSRALPRALHQAAQLARASSGSRHLALPAFRRRWDDGGDGNGMVNGERRRWELETVDDGLETVDGDGETAMGTCTVDNGGDGDGDGDRAQWTTGGTGSARRPSRGGSHRHKEGGLDTFGITFRSCLSVQEFKQRTLLGYAAI</sequence>
<keyword evidence="3" id="KW-1185">Reference proteome</keyword>
<proteinExistence type="predicted"/>
<feature type="region of interest" description="Disordered" evidence="1">
    <location>
        <begin position="104"/>
        <end position="155"/>
    </location>
</feature>
<name>A0A8H6M6P1_9AGAR</name>
<evidence type="ECO:0000256" key="1">
    <source>
        <dbReference type="SAM" id="MobiDB-lite"/>
    </source>
</evidence>
<accession>A0A8H6M6P1</accession>
<feature type="region of interest" description="Disordered" evidence="1">
    <location>
        <begin position="27"/>
        <end position="46"/>
    </location>
</feature>
<evidence type="ECO:0000313" key="2">
    <source>
        <dbReference type="EMBL" id="KAF6757803.1"/>
    </source>
</evidence>
<organism evidence="2 3">
    <name type="scientific">Ephemerocybe angulata</name>
    <dbReference type="NCBI Taxonomy" id="980116"/>
    <lineage>
        <taxon>Eukaryota</taxon>
        <taxon>Fungi</taxon>
        <taxon>Dikarya</taxon>
        <taxon>Basidiomycota</taxon>
        <taxon>Agaricomycotina</taxon>
        <taxon>Agaricomycetes</taxon>
        <taxon>Agaricomycetidae</taxon>
        <taxon>Agaricales</taxon>
        <taxon>Agaricineae</taxon>
        <taxon>Psathyrellaceae</taxon>
        <taxon>Ephemerocybe</taxon>
    </lineage>
</organism>
<gene>
    <name evidence="2" type="ORF">DFP72DRAFT_1044205</name>
</gene>
<reference evidence="2 3" key="1">
    <citation type="submission" date="2020-07" db="EMBL/GenBank/DDBJ databases">
        <title>Comparative genomics of pyrophilous fungi reveals a link between fire events and developmental genes.</title>
        <authorList>
            <consortium name="DOE Joint Genome Institute"/>
            <person name="Steindorff A.S."/>
            <person name="Carver A."/>
            <person name="Calhoun S."/>
            <person name="Stillman K."/>
            <person name="Liu H."/>
            <person name="Lipzen A."/>
            <person name="Pangilinan J."/>
            <person name="Labutti K."/>
            <person name="Bruns T.D."/>
            <person name="Grigoriev I.V."/>
        </authorList>
    </citation>
    <scope>NUCLEOTIDE SEQUENCE [LARGE SCALE GENOMIC DNA]</scope>
    <source>
        <strain evidence="2 3">CBS 144469</strain>
    </source>
</reference>